<evidence type="ECO:0000256" key="9">
    <source>
        <dbReference type="RuleBase" id="RU367158"/>
    </source>
</evidence>
<dbReference type="SUPFAM" id="SSF56176">
    <property type="entry name" value="FAD-binding/transporter-associated domain-like"/>
    <property type="match status" value="1"/>
</dbReference>
<dbReference type="PROSITE" id="PS51387">
    <property type="entry name" value="FAD_PCMH"/>
    <property type="match status" value="1"/>
</dbReference>
<organism evidence="12 13">
    <name type="scientific">Elsinoe australis</name>
    <dbReference type="NCBI Taxonomy" id="40998"/>
    <lineage>
        <taxon>Eukaryota</taxon>
        <taxon>Fungi</taxon>
        <taxon>Dikarya</taxon>
        <taxon>Ascomycota</taxon>
        <taxon>Pezizomycotina</taxon>
        <taxon>Dothideomycetes</taxon>
        <taxon>Dothideomycetidae</taxon>
        <taxon>Myriangiales</taxon>
        <taxon>Elsinoaceae</taxon>
        <taxon>Elsinoe</taxon>
    </lineage>
</organism>
<evidence type="ECO:0000313" key="13">
    <source>
        <dbReference type="Proteomes" id="UP000243723"/>
    </source>
</evidence>
<sequence length="549" mass="62242">MDPIVQQELKDFQPDVPFRYDTKHTHSTWARTFHSRPELYLQPETVSEVQKIVQVARRCRRRVVTVGCAHSPSDLTLTSSWVVNLDKLRAVMNVDIEKGVMTVQSGIRLSQLNQEANSRGLTIPNLGSIVDQSVAGALSTGTHGSTLRHGTIADKVLSLKIILGDGSVKNCSFTENVELFRAALLSLGALGIIVEVTYQLCPSTNIEWTQTLQPLSHIIDTWNSTLWTSNEFVRCWWLPYLQRCVVWSADKTASPPRAAASSWYGGSVGFHTYHILLRISNTFPSILPAIEWFVFGMQYGFRTGTSTNAVESMQYGLLMNCLYSQFVNEWAVPLSTGPEIISRLSAWINHRPFEEHHIPFSSAGLYVHAPIEVRVSDTTKIKARPYLDGTCKEEPTLYLNATLYRPYLQDPPCRARYYQAFEWLMREYNGHPHWAKNFTEETGREYLEKTFGNDLTEFRKIRDEADPDGVFIGAWHRRNVLEEGKGRYRCEEIEVKRTPAKDGGKNWVGEISGRLAGNDRKVLADDFEGKHRPGTNESSITGTKVFDKM</sequence>
<evidence type="ECO:0000256" key="10">
    <source>
        <dbReference type="SAM" id="MobiDB-lite"/>
    </source>
</evidence>
<dbReference type="Pfam" id="PF01565">
    <property type="entry name" value="FAD_binding_4"/>
    <property type="match status" value="1"/>
</dbReference>
<evidence type="ECO:0000259" key="11">
    <source>
        <dbReference type="PROSITE" id="PS51387"/>
    </source>
</evidence>
<dbReference type="PIRSF" id="PIRSF000136">
    <property type="entry name" value="LGO_GLO"/>
    <property type="match status" value="1"/>
</dbReference>
<reference evidence="12 13" key="1">
    <citation type="submission" date="2017-05" db="EMBL/GenBank/DDBJ databases">
        <title>Draft genome sequence of Elsinoe australis.</title>
        <authorList>
            <person name="Cheng Q."/>
        </authorList>
    </citation>
    <scope>NUCLEOTIDE SEQUENCE [LARGE SCALE GENOMIC DNA]</scope>
    <source>
        <strain evidence="12 13">NL1</strain>
    </source>
</reference>
<comment type="catalytic activity">
    <reaction evidence="9">
        <text>D-arabinono-1,4-lactone + O2 = dehydro-D-arabinono-1,4-lactone + H2O2 + H(+)</text>
        <dbReference type="Rhea" id="RHEA:23756"/>
        <dbReference type="ChEBI" id="CHEBI:15378"/>
        <dbReference type="ChEBI" id="CHEBI:15379"/>
        <dbReference type="ChEBI" id="CHEBI:16240"/>
        <dbReference type="ChEBI" id="CHEBI:16292"/>
        <dbReference type="ChEBI" id="CHEBI:58277"/>
        <dbReference type="EC" id="1.1.3.37"/>
    </reaction>
</comment>
<dbReference type="InterPro" id="IPR007173">
    <property type="entry name" value="ALO_C"/>
</dbReference>
<dbReference type="Gene3D" id="3.30.465.10">
    <property type="match status" value="1"/>
</dbReference>
<dbReference type="GO" id="GO:0071949">
    <property type="term" value="F:FAD binding"/>
    <property type="evidence" value="ECO:0007669"/>
    <property type="project" value="UniProtKB-UniRule"/>
</dbReference>
<dbReference type="Gene3D" id="3.30.70.2520">
    <property type="match status" value="1"/>
</dbReference>
<evidence type="ECO:0000256" key="3">
    <source>
        <dbReference type="ARBA" id="ARBA00005466"/>
    </source>
</evidence>
<dbReference type="PANTHER" id="PTHR43762:SF1">
    <property type="entry name" value="D-ARABINONO-1,4-LACTONE OXIDASE"/>
    <property type="match status" value="1"/>
</dbReference>
<accession>A0A2P7ZKD9</accession>
<comment type="pathway">
    <text evidence="2 9">Cofactor biosynthesis; D-erythroascorbate biosynthesis; dehydro-D-arabinono-1,4-lactone from D-arabinose: step 2/2.</text>
</comment>
<comment type="cofactor">
    <cofactor evidence="1 9">
        <name>FAD</name>
        <dbReference type="ChEBI" id="CHEBI:57692"/>
    </cofactor>
</comment>
<dbReference type="Gene3D" id="3.30.43.10">
    <property type="entry name" value="Uridine Diphospho-n-acetylenolpyruvylglucosamine Reductase, domain 2"/>
    <property type="match status" value="1"/>
</dbReference>
<dbReference type="InterPro" id="IPR036318">
    <property type="entry name" value="FAD-bd_PCMH-like_sf"/>
</dbReference>
<dbReference type="OrthoDB" id="610608at2759"/>
<dbReference type="Pfam" id="PF04030">
    <property type="entry name" value="ALO"/>
    <property type="match status" value="1"/>
</dbReference>
<dbReference type="InterPro" id="IPR016166">
    <property type="entry name" value="FAD-bd_PCMH"/>
</dbReference>
<dbReference type="InterPro" id="IPR016169">
    <property type="entry name" value="FAD-bd_PCMH_sub2"/>
</dbReference>
<evidence type="ECO:0000256" key="4">
    <source>
        <dbReference type="ARBA" id="ARBA00013136"/>
    </source>
</evidence>
<evidence type="ECO:0000313" key="12">
    <source>
        <dbReference type="EMBL" id="PSK48686.1"/>
    </source>
</evidence>
<dbReference type="Proteomes" id="UP000243723">
    <property type="component" value="Unassembled WGS sequence"/>
</dbReference>
<comment type="similarity">
    <text evidence="3 9">Belongs to the oxygen-dependent FAD-linked oxidoreductase family.</text>
</comment>
<evidence type="ECO:0000256" key="6">
    <source>
        <dbReference type="ARBA" id="ARBA00022827"/>
    </source>
</evidence>
<keyword evidence="9" id="KW-0496">Mitochondrion</keyword>
<dbReference type="GO" id="GO:0031966">
    <property type="term" value="C:mitochondrial membrane"/>
    <property type="evidence" value="ECO:0007669"/>
    <property type="project" value="UniProtKB-SubCell"/>
</dbReference>
<dbReference type="EC" id="1.1.3.37" evidence="4 9"/>
<dbReference type="STRING" id="40998.A0A2P7ZKD9"/>
<dbReference type="EMBL" id="NHZQ01000174">
    <property type="protein sequence ID" value="PSK48686.1"/>
    <property type="molecule type" value="Genomic_DNA"/>
</dbReference>
<keyword evidence="13" id="KW-1185">Reference proteome</keyword>
<evidence type="ECO:0000256" key="5">
    <source>
        <dbReference type="ARBA" id="ARBA00022630"/>
    </source>
</evidence>
<feature type="region of interest" description="Disordered" evidence="10">
    <location>
        <begin position="528"/>
        <end position="549"/>
    </location>
</feature>
<keyword evidence="5 9" id="KW-0285">Flavoprotein</keyword>
<dbReference type="InterPro" id="IPR030654">
    <property type="entry name" value="Sugar_lactone_oxidase"/>
</dbReference>
<feature type="domain" description="FAD-binding PCMH-type" evidence="11">
    <location>
        <begin position="33"/>
        <end position="203"/>
    </location>
</feature>
<dbReference type="GO" id="GO:0003885">
    <property type="term" value="F:D-arabinono-1,4-lactone oxidase activity"/>
    <property type="evidence" value="ECO:0007669"/>
    <property type="project" value="UniProtKB-UniRule"/>
</dbReference>
<keyword evidence="7 9" id="KW-0560">Oxidoreductase</keyword>
<gene>
    <name evidence="12" type="ORF">B9Z65_97</name>
</gene>
<dbReference type="InterPro" id="IPR010031">
    <property type="entry name" value="FAD_lactone_oxidase-like"/>
</dbReference>
<protein>
    <recommendedName>
        <fullName evidence="4 9">D-arabinono-1,4-lactone oxidase</fullName>
        <shortName evidence="9">ALO</shortName>
        <ecNumber evidence="4 9">1.1.3.37</ecNumber>
    </recommendedName>
    <alternativeName>
        <fullName evidence="8 9">L-galactono-gamma-lactone oxidase</fullName>
    </alternativeName>
</protein>
<proteinExistence type="inferred from homology"/>
<evidence type="ECO:0000256" key="8">
    <source>
        <dbReference type="ARBA" id="ARBA00033418"/>
    </source>
</evidence>
<keyword evidence="6 9" id="KW-0274">FAD</keyword>
<name>A0A2P7ZKD9_9PEZI</name>
<evidence type="ECO:0000256" key="2">
    <source>
        <dbReference type="ARBA" id="ARBA00005083"/>
    </source>
</evidence>
<dbReference type="NCBIfam" id="TIGR01678">
    <property type="entry name" value="FAD_lactone_ox"/>
    <property type="match status" value="1"/>
</dbReference>
<dbReference type="PANTHER" id="PTHR43762">
    <property type="entry name" value="L-GULONOLACTONE OXIDASE"/>
    <property type="match status" value="1"/>
</dbReference>
<comment type="caution">
    <text evidence="12">The sequence shown here is derived from an EMBL/GenBank/DDBJ whole genome shotgun (WGS) entry which is preliminary data.</text>
</comment>
<evidence type="ECO:0000256" key="1">
    <source>
        <dbReference type="ARBA" id="ARBA00001974"/>
    </source>
</evidence>
<dbReference type="InterPro" id="IPR006094">
    <property type="entry name" value="Oxid_FAD_bind_N"/>
</dbReference>
<comment type="subcellular location">
    <subcellularLocation>
        <location evidence="9">Mitochondrion membrane</location>
    </subcellularLocation>
</comment>
<evidence type="ECO:0000256" key="7">
    <source>
        <dbReference type="ARBA" id="ARBA00023002"/>
    </source>
</evidence>
<dbReference type="AlphaFoldDB" id="A0A2P7ZKD9"/>
<dbReference type="InterPro" id="IPR016167">
    <property type="entry name" value="FAD-bd_PCMH_sub1"/>
</dbReference>
<dbReference type="UniPathway" id="UPA00771">
    <property type="reaction ID" value="UER00766"/>
</dbReference>